<evidence type="ECO:0000256" key="1">
    <source>
        <dbReference type="SAM" id="Phobius"/>
    </source>
</evidence>
<feature type="transmembrane region" description="Helical" evidence="1">
    <location>
        <begin position="30"/>
        <end position="51"/>
    </location>
</feature>
<proteinExistence type="predicted"/>
<keyword evidence="1" id="KW-0472">Membrane</keyword>
<dbReference type="InterPro" id="IPR002102">
    <property type="entry name" value="Cohesin_dom"/>
</dbReference>
<dbReference type="Proteomes" id="UP000178859">
    <property type="component" value="Unassembled WGS sequence"/>
</dbReference>
<name>A0A1F5MI99_9BACT</name>
<dbReference type="EMBL" id="MFDT01000003">
    <property type="protein sequence ID" value="OGE65082.1"/>
    <property type="molecule type" value="Genomic_DNA"/>
</dbReference>
<dbReference type="Gene3D" id="2.60.40.680">
    <property type="match status" value="1"/>
</dbReference>
<evidence type="ECO:0000313" key="4">
    <source>
        <dbReference type="Proteomes" id="UP000178859"/>
    </source>
</evidence>
<dbReference type="CDD" id="cd08547">
    <property type="entry name" value="Type_II_cohesin"/>
    <property type="match status" value="1"/>
</dbReference>
<gene>
    <name evidence="3" type="ORF">A3I48_02410</name>
</gene>
<sequence>MDNLNVYVNNQTNNQTGPQKIKSFFTVPKIIFAVLGIVILVEVIIVIRSLISPASSLPQVSNQAGVVSTTAKISLNTAKTSLRAGEGVSVAVAVDTGEKAVSGADLIVRFDPKVLEASGTAIIKGKIFDEYPLVSVDAKNGLISISGVSSLNKSFKGSGQFALINFKAKTPGKTSLTIDFKKGSTTASNLVDVSTSQNILDTVDNLELEIQ</sequence>
<dbReference type="Pfam" id="PF00963">
    <property type="entry name" value="Cohesin"/>
    <property type="match status" value="1"/>
</dbReference>
<comment type="caution">
    <text evidence="3">The sequence shown here is derived from an EMBL/GenBank/DDBJ whole genome shotgun (WGS) entry which is preliminary data.</text>
</comment>
<organism evidence="3 4">
    <name type="scientific">Candidatus Daviesbacteria bacterium RIFCSPLOWO2_02_FULL_36_7</name>
    <dbReference type="NCBI Taxonomy" id="1797792"/>
    <lineage>
        <taxon>Bacteria</taxon>
        <taxon>Candidatus Daviesiibacteriota</taxon>
    </lineage>
</organism>
<accession>A0A1F5MI99</accession>
<feature type="domain" description="Cohesin" evidence="2">
    <location>
        <begin position="75"/>
        <end position="194"/>
    </location>
</feature>
<dbReference type="InterPro" id="IPR008965">
    <property type="entry name" value="CBM2/CBM3_carb-bd_dom_sf"/>
</dbReference>
<keyword evidence="1" id="KW-1133">Transmembrane helix</keyword>
<dbReference type="GO" id="GO:0000272">
    <property type="term" value="P:polysaccharide catabolic process"/>
    <property type="evidence" value="ECO:0007669"/>
    <property type="project" value="InterPro"/>
</dbReference>
<protein>
    <recommendedName>
        <fullName evidence="2">Cohesin domain-containing protein</fullName>
    </recommendedName>
</protein>
<reference evidence="3 4" key="1">
    <citation type="journal article" date="2016" name="Nat. Commun.">
        <title>Thousands of microbial genomes shed light on interconnected biogeochemical processes in an aquifer system.</title>
        <authorList>
            <person name="Anantharaman K."/>
            <person name="Brown C.T."/>
            <person name="Hug L.A."/>
            <person name="Sharon I."/>
            <person name="Castelle C.J."/>
            <person name="Probst A.J."/>
            <person name="Thomas B.C."/>
            <person name="Singh A."/>
            <person name="Wilkins M.J."/>
            <person name="Karaoz U."/>
            <person name="Brodie E.L."/>
            <person name="Williams K.H."/>
            <person name="Hubbard S.S."/>
            <person name="Banfield J.F."/>
        </authorList>
    </citation>
    <scope>NUCLEOTIDE SEQUENCE [LARGE SCALE GENOMIC DNA]</scope>
</reference>
<dbReference type="AlphaFoldDB" id="A0A1F5MI99"/>
<dbReference type="SUPFAM" id="SSF49384">
    <property type="entry name" value="Carbohydrate-binding domain"/>
    <property type="match status" value="1"/>
</dbReference>
<evidence type="ECO:0000313" key="3">
    <source>
        <dbReference type="EMBL" id="OGE65082.1"/>
    </source>
</evidence>
<keyword evidence="1" id="KW-0812">Transmembrane</keyword>
<evidence type="ECO:0000259" key="2">
    <source>
        <dbReference type="Pfam" id="PF00963"/>
    </source>
</evidence>
<dbReference type="GO" id="GO:0030246">
    <property type="term" value="F:carbohydrate binding"/>
    <property type="evidence" value="ECO:0007669"/>
    <property type="project" value="InterPro"/>
</dbReference>